<accession>A0A2I1HVE9</accession>
<dbReference type="VEuPathDB" id="FungiDB:RhiirA1_457287"/>
<keyword evidence="3" id="KW-1185">Reference proteome</keyword>
<comment type="caution">
    <text evidence="2">The sequence shown here is derived from an EMBL/GenBank/DDBJ whole genome shotgun (WGS) entry which is preliminary data.</text>
</comment>
<evidence type="ECO:0000259" key="1">
    <source>
        <dbReference type="Pfam" id="PF26638"/>
    </source>
</evidence>
<dbReference type="Proteomes" id="UP000234323">
    <property type="component" value="Unassembled WGS sequence"/>
</dbReference>
<proteinExistence type="predicted"/>
<name>A0A2I1HVE9_9GLOM</name>
<feature type="domain" description="DUF8211" evidence="1">
    <location>
        <begin position="14"/>
        <end position="124"/>
    </location>
</feature>
<reference evidence="2 3" key="1">
    <citation type="submission" date="2015-10" db="EMBL/GenBank/DDBJ databases">
        <title>Genome analyses suggest a sexual origin of heterokaryosis in a supposedly ancient asexual fungus.</title>
        <authorList>
            <person name="Ropars J."/>
            <person name="Sedzielewska K."/>
            <person name="Noel J."/>
            <person name="Charron P."/>
            <person name="Farinelli L."/>
            <person name="Marton T."/>
            <person name="Kruger M."/>
            <person name="Pelin A."/>
            <person name="Brachmann A."/>
            <person name="Corradi N."/>
        </authorList>
    </citation>
    <scope>NUCLEOTIDE SEQUENCE [LARGE SCALE GENOMIC DNA]</scope>
    <source>
        <strain evidence="2 3">A4</strain>
    </source>
</reference>
<dbReference type="Pfam" id="PF26638">
    <property type="entry name" value="DUF8211"/>
    <property type="match status" value="1"/>
</dbReference>
<gene>
    <name evidence="2" type="ORF">RhiirA4_490172</name>
</gene>
<dbReference type="AlphaFoldDB" id="A0A2I1HVE9"/>
<dbReference type="EMBL" id="LLXI01008242">
    <property type="protein sequence ID" value="PKY62864.1"/>
    <property type="molecule type" value="Genomic_DNA"/>
</dbReference>
<evidence type="ECO:0000313" key="3">
    <source>
        <dbReference type="Proteomes" id="UP000234323"/>
    </source>
</evidence>
<sequence length="135" mass="16260">MFHGLRVNNIPHYKISYNTKYYVYPINNITKKGLNSIYNKFYFNLQDKKSKSLNVSKRQHARFEGLCKRVFKHSGIKEDRPVEDQLLAARQKSFLFQKGQILRKPLLHVRYKKKFVAPEDCYYTLQKPSIFLKYY</sequence>
<evidence type="ECO:0000313" key="2">
    <source>
        <dbReference type="EMBL" id="PKY62864.1"/>
    </source>
</evidence>
<protein>
    <recommendedName>
        <fullName evidence="1">DUF8211 domain-containing protein</fullName>
    </recommendedName>
</protein>
<dbReference type="InterPro" id="IPR058524">
    <property type="entry name" value="DUF8211"/>
</dbReference>
<organism evidence="2 3">
    <name type="scientific">Rhizophagus irregularis</name>
    <dbReference type="NCBI Taxonomy" id="588596"/>
    <lineage>
        <taxon>Eukaryota</taxon>
        <taxon>Fungi</taxon>
        <taxon>Fungi incertae sedis</taxon>
        <taxon>Mucoromycota</taxon>
        <taxon>Glomeromycotina</taxon>
        <taxon>Glomeromycetes</taxon>
        <taxon>Glomerales</taxon>
        <taxon>Glomeraceae</taxon>
        <taxon>Rhizophagus</taxon>
    </lineage>
</organism>